<comment type="caution">
    <text evidence="1">The sequence shown here is derived from an EMBL/GenBank/DDBJ whole genome shotgun (WGS) entry which is preliminary data.</text>
</comment>
<reference evidence="1" key="1">
    <citation type="submission" date="2020-12" db="EMBL/GenBank/DDBJ databases">
        <title>Genomic characterization of non-nitrogen-fixing Frankia strains.</title>
        <authorList>
            <person name="Carlos-Shanley C."/>
            <person name="Guerra T."/>
            <person name="Hahn D."/>
        </authorList>
    </citation>
    <scope>NUCLEOTIDE SEQUENCE</scope>
    <source>
        <strain evidence="1">CN6</strain>
    </source>
</reference>
<dbReference type="AlphaFoldDB" id="A0A937R8K0"/>
<dbReference type="EMBL" id="JAEACQ010000163">
    <property type="protein sequence ID" value="MBL7627663.1"/>
    <property type="molecule type" value="Genomic_DNA"/>
</dbReference>
<accession>A0A937R8K0</accession>
<keyword evidence="1" id="KW-0547">Nucleotide-binding</keyword>
<dbReference type="RefSeq" id="WP_203030465.1">
    <property type="nucleotide sequence ID" value="NZ_JADWYU010000195.1"/>
</dbReference>
<dbReference type="InterPro" id="IPR027417">
    <property type="entry name" value="P-loop_NTPase"/>
</dbReference>
<proteinExistence type="predicted"/>
<protein>
    <submittedName>
        <fullName evidence="1">ATP-binding protein</fullName>
    </submittedName>
</protein>
<sequence>MELTDMTGDDSIVMTNPYASYGNQVTGPDFVGRTDQIRSIRSRVFQSYGSASSSIVGPPRVGKSSLARELLDRYAVGRNPRGLTFLPLWITVMGRETEQSLFRELARSVQRWLERNAEADADRVKPSFDRLDGVVEWDDLAIYLGEYLREVRYCGYQVVAVLDEFDAAGKLFRRAAPFELLRTIAYDDKTRVALIVTSRREIGDIIVRSTPEVSNLHQIFGVPVQPGCFRPTELTALIARSPHESEEFRAAAFAWLSRETGGQPFLASAWLSQLHDTLADHSPEPAELDALFSAAERACASVTVHHHEQMLELLRDEGRLNTLLEVLFGPRVTVGPADADRLEKEGLIRRTSSGWAAFSETFQRYLTLLERKVDDWPLWQKTETGLRDALADALRAAYGDDWEIRVSEAQPRIGAECEKRRKQARVGLGEPAAGDTFLEWAFPKELLEIMTLHWVYVEPFFGRELPEWAERIELVASVRTPMAHNRRAAKTPREMEDFRTACREILEWLSIPAAGRPRPALR</sequence>
<name>A0A937R8K0_9ACTN</name>
<keyword evidence="2" id="KW-1185">Reference proteome</keyword>
<evidence type="ECO:0000313" key="1">
    <source>
        <dbReference type="EMBL" id="MBL7627663.1"/>
    </source>
</evidence>
<dbReference type="Proteomes" id="UP000604475">
    <property type="component" value="Unassembled WGS sequence"/>
</dbReference>
<dbReference type="SUPFAM" id="SSF52540">
    <property type="entry name" value="P-loop containing nucleoside triphosphate hydrolases"/>
    <property type="match status" value="1"/>
</dbReference>
<evidence type="ECO:0000313" key="2">
    <source>
        <dbReference type="Proteomes" id="UP000604475"/>
    </source>
</evidence>
<gene>
    <name evidence="1" type="ORF">I7412_10880</name>
</gene>
<dbReference type="Gene3D" id="3.40.50.300">
    <property type="entry name" value="P-loop containing nucleotide triphosphate hydrolases"/>
    <property type="match status" value="1"/>
</dbReference>
<dbReference type="GO" id="GO:0005524">
    <property type="term" value="F:ATP binding"/>
    <property type="evidence" value="ECO:0007669"/>
    <property type="project" value="UniProtKB-KW"/>
</dbReference>
<organism evidence="1 2">
    <name type="scientific">Frankia nepalensis</name>
    <dbReference type="NCBI Taxonomy" id="1836974"/>
    <lineage>
        <taxon>Bacteria</taxon>
        <taxon>Bacillati</taxon>
        <taxon>Actinomycetota</taxon>
        <taxon>Actinomycetes</taxon>
        <taxon>Frankiales</taxon>
        <taxon>Frankiaceae</taxon>
        <taxon>Frankia</taxon>
    </lineage>
</organism>
<keyword evidence="1" id="KW-0067">ATP-binding</keyword>